<dbReference type="Proteomes" id="UP001153069">
    <property type="component" value="Unassembled WGS sequence"/>
</dbReference>
<feature type="compositionally biased region" description="Basic and acidic residues" evidence="1">
    <location>
        <begin position="505"/>
        <end position="518"/>
    </location>
</feature>
<name>A0A9N8ERV1_9STRA</name>
<evidence type="ECO:0000313" key="2">
    <source>
        <dbReference type="EMBL" id="CAB9526086.1"/>
    </source>
</evidence>
<dbReference type="EMBL" id="CAICTM010001772">
    <property type="protein sequence ID" value="CAB9526086.1"/>
    <property type="molecule type" value="Genomic_DNA"/>
</dbReference>
<organism evidence="2 3">
    <name type="scientific">Seminavis robusta</name>
    <dbReference type="NCBI Taxonomy" id="568900"/>
    <lineage>
        <taxon>Eukaryota</taxon>
        <taxon>Sar</taxon>
        <taxon>Stramenopiles</taxon>
        <taxon>Ochrophyta</taxon>
        <taxon>Bacillariophyta</taxon>
        <taxon>Bacillariophyceae</taxon>
        <taxon>Bacillariophycidae</taxon>
        <taxon>Naviculales</taxon>
        <taxon>Naviculaceae</taxon>
        <taxon>Seminavis</taxon>
    </lineage>
</organism>
<evidence type="ECO:0000256" key="1">
    <source>
        <dbReference type="SAM" id="MobiDB-lite"/>
    </source>
</evidence>
<sequence length="1008" mass="110996">MPLLNYGDPRPSPLNRDLTKTIHNVKPSQASPPHRALSVNNKKKNAQKDPSMMMSTTERLKACLKDNCMTDVALVGDDGVPIPAIRCVLGSASPVLKQILYTTSSKRSRYRGSPDDTLCISTSSGTLTTKDEDGFVITLEPQKSRVVHIPGFRGKTINALVEYCCSDSDLHQTTFFKSMFQDPIQPAEGARSLKFSSLIPIDPAQSVIDMLDFAQLAINYEIPKVPQKVVDDFVAPLTKRFPPLACLVMNYLLTVEFAVRPGQPQVNESATSGSWNLSKSDGSLTEESPGFAISNSSQEAKDAEKVISAAAALSKLYTTSLNIIRTQPYAALEPWNRDTATAPPSSASSTSSGYSSSGGIFPGHTAPESVTSESVQSVGGVLVLQAETLSKIVQDTEIECDELFLFKQLVRWHNHHTSHNYPEHHETLHQRHTNESKNTDDVMPQHKINNTLQQMVNGIRTSIDQAAMPSKTDSDEDSFQFQANFNDFLVSNADTRSYSSGKTHLVSENRSSKEESENQWKLITAVRKSKSQPTTVPADSDTFRSMAQSTTCSDDYSCPDPTAVCRELVRHLDLAAIDPVPLKEIVSTAEFVDPKLVMDALWQQATLASRQGGLSFGSIVRGTGGPGLALPGLLSDLTPNKQKKKGPPEHQYYKSHILVQGAGVEECNGIYVQVIMQQTPNNDAVKVQEKPYQQSKTLTGLKTLRDIPTLLSAVSETSETTSSSDYATGPQPPPQTGATQTTPTRTIREIPPGICLRFIKQTKRKQQHKGKTWYLVCRREVIDEDDRCSPVSFQHQWSVIEQDNRDGGQLRVLYEWENDEEARDPWKCDTPMSSRQKASAAAPLVVLDSSSLQTFPERGWSCVRNRYFPPPTCQWFRPRHGSPLLVVPPVKLIERKVPIAHNPRIRPLPPFPRPKSGALLAKTSESLFGLSLLSASGDSESESPKSRRVNITVTRRDEKSRCATTVGNQTSTSSSFQIQKARNRVSLADASLETSARGEDSNGNCIEI</sequence>
<feature type="region of interest" description="Disordered" evidence="1">
    <location>
        <begin position="24"/>
        <end position="53"/>
    </location>
</feature>
<protein>
    <submittedName>
        <fullName evidence="2">Uncharacterized protein</fullName>
    </submittedName>
</protein>
<feature type="compositionally biased region" description="Low complexity" evidence="1">
    <location>
        <begin position="736"/>
        <end position="745"/>
    </location>
</feature>
<feature type="compositionally biased region" description="Low complexity" evidence="1">
    <location>
        <begin position="715"/>
        <end position="729"/>
    </location>
</feature>
<feature type="compositionally biased region" description="Low complexity" evidence="1">
    <location>
        <begin position="339"/>
        <end position="359"/>
    </location>
</feature>
<dbReference type="Gene3D" id="3.30.710.10">
    <property type="entry name" value="Potassium Channel Kv1.1, Chain A"/>
    <property type="match status" value="1"/>
</dbReference>
<feature type="region of interest" description="Disordered" evidence="1">
    <location>
        <begin position="714"/>
        <end position="745"/>
    </location>
</feature>
<reference evidence="2" key="1">
    <citation type="submission" date="2020-06" db="EMBL/GenBank/DDBJ databases">
        <authorList>
            <consortium name="Plant Systems Biology data submission"/>
        </authorList>
    </citation>
    <scope>NUCLEOTIDE SEQUENCE</scope>
    <source>
        <strain evidence="2">D6</strain>
    </source>
</reference>
<dbReference type="InterPro" id="IPR011333">
    <property type="entry name" value="SKP1/BTB/POZ_sf"/>
</dbReference>
<proteinExistence type="predicted"/>
<dbReference type="AlphaFoldDB" id="A0A9N8ERV1"/>
<accession>A0A9N8ERV1</accession>
<feature type="region of interest" description="Disordered" evidence="1">
    <location>
        <begin position="499"/>
        <end position="518"/>
    </location>
</feature>
<evidence type="ECO:0000313" key="3">
    <source>
        <dbReference type="Proteomes" id="UP001153069"/>
    </source>
</evidence>
<comment type="caution">
    <text evidence="2">The sequence shown here is derived from an EMBL/GenBank/DDBJ whole genome shotgun (WGS) entry which is preliminary data.</text>
</comment>
<keyword evidence="3" id="KW-1185">Reference proteome</keyword>
<feature type="region of interest" description="Disordered" evidence="1">
    <location>
        <begin position="335"/>
        <end position="372"/>
    </location>
</feature>
<feature type="region of interest" description="Disordered" evidence="1">
    <location>
        <begin position="265"/>
        <end position="296"/>
    </location>
</feature>
<feature type="compositionally biased region" description="Polar residues" evidence="1">
    <location>
        <begin position="265"/>
        <end position="286"/>
    </location>
</feature>
<gene>
    <name evidence="2" type="ORF">SEMRO_1774_G296790.1</name>
</gene>